<dbReference type="NCBIfam" id="TIGR00250">
    <property type="entry name" value="RNAse_H_YqgF"/>
    <property type="match status" value="1"/>
</dbReference>
<dbReference type="CDD" id="cd16964">
    <property type="entry name" value="YqgF"/>
    <property type="match status" value="1"/>
</dbReference>
<dbReference type="EC" id="3.1.-.-" evidence="5"/>
<comment type="function">
    <text evidence="5">Could be a nuclease involved in processing of the 5'-end of pre-16S rRNA.</text>
</comment>
<dbReference type="GO" id="GO:0004518">
    <property type="term" value="F:nuclease activity"/>
    <property type="evidence" value="ECO:0007669"/>
    <property type="project" value="UniProtKB-KW"/>
</dbReference>
<organism evidence="7 9">
    <name type="scientific">Chromobacterium vaccinii</name>
    <dbReference type="NCBI Taxonomy" id="1108595"/>
    <lineage>
        <taxon>Bacteria</taxon>
        <taxon>Pseudomonadati</taxon>
        <taxon>Pseudomonadota</taxon>
        <taxon>Betaproteobacteria</taxon>
        <taxon>Neisseriales</taxon>
        <taxon>Chromobacteriaceae</taxon>
        <taxon>Chromobacterium</taxon>
    </lineage>
</organism>
<dbReference type="SMART" id="SM00732">
    <property type="entry name" value="YqgFc"/>
    <property type="match status" value="1"/>
</dbReference>
<dbReference type="GO" id="GO:0000967">
    <property type="term" value="P:rRNA 5'-end processing"/>
    <property type="evidence" value="ECO:0007669"/>
    <property type="project" value="UniProtKB-UniRule"/>
</dbReference>
<protein>
    <recommendedName>
        <fullName evidence="5">Putative pre-16S rRNA nuclease</fullName>
        <ecNumber evidence="5">3.1.-.-</ecNumber>
    </recommendedName>
</protein>
<dbReference type="PANTHER" id="PTHR33317:SF4">
    <property type="entry name" value="POLYNUCLEOTIDYL TRANSFERASE, RIBONUCLEASE H-LIKE SUPERFAMILY PROTEIN"/>
    <property type="match status" value="1"/>
</dbReference>
<keyword evidence="7" id="KW-0067">ATP-binding</keyword>
<dbReference type="RefSeq" id="WP_031295998.1">
    <property type="nucleotide sequence ID" value="NZ_CP017707.1"/>
</dbReference>
<dbReference type="InterPro" id="IPR005227">
    <property type="entry name" value="YqgF"/>
</dbReference>
<proteinExistence type="inferred from homology"/>
<keyword evidence="7" id="KW-0547">Nucleotide-binding</keyword>
<keyword evidence="1 5" id="KW-0963">Cytoplasm</keyword>
<dbReference type="InterPro" id="IPR006641">
    <property type="entry name" value="YqgF/RNaseH-like_dom"/>
</dbReference>
<gene>
    <name evidence="8" type="primary">ruvX</name>
    <name evidence="8" type="ORF">ABGV49_13195</name>
    <name evidence="7" type="ORF">BKX93_10305</name>
</gene>
<evidence type="ECO:0000256" key="4">
    <source>
        <dbReference type="ARBA" id="ARBA00022801"/>
    </source>
</evidence>
<dbReference type="Proteomes" id="UP001455709">
    <property type="component" value="Unassembled WGS sequence"/>
</dbReference>
<dbReference type="GeneID" id="68841609"/>
<dbReference type="GO" id="GO:0005829">
    <property type="term" value="C:cytosol"/>
    <property type="evidence" value="ECO:0007669"/>
    <property type="project" value="TreeGrafter"/>
</dbReference>
<dbReference type="HAMAP" id="MF_00651">
    <property type="entry name" value="Nuclease_YqgF"/>
    <property type="match status" value="1"/>
</dbReference>
<dbReference type="GO" id="GO:0016788">
    <property type="term" value="F:hydrolase activity, acting on ester bonds"/>
    <property type="evidence" value="ECO:0007669"/>
    <property type="project" value="UniProtKB-UniRule"/>
</dbReference>
<dbReference type="EMBL" id="JBDOJC010000001">
    <property type="protein sequence ID" value="MEO2218013.1"/>
    <property type="molecule type" value="Genomic_DNA"/>
</dbReference>
<evidence type="ECO:0000256" key="2">
    <source>
        <dbReference type="ARBA" id="ARBA00022517"/>
    </source>
</evidence>
<dbReference type="STRING" id="1108595.BKX93_10305"/>
<dbReference type="InterPro" id="IPR037027">
    <property type="entry name" value="YqgF/RNaseH-like_dom_sf"/>
</dbReference>
<dbReference type="AlphaFoldDB" id="A0A1D9LGE3"/>
<dbReference type="SUPFAM" id="SSF53098">
    <property type="entry name" value="Ribonuclease H-like"/>
    <property type="match status" value="1"/>
</dbReference>
<evidence type="ECO:0000256" key="5">
    <source>
        <dbReference type="HAMAP-Rule" id="MF_00651"/>
    </source>
</evidence>
<keyword evidence="7" id="KW-0347">Helicase</keyword>
<keyword evidence="3 5" id="KW-0540">Nuclease</keyword>
<dbReference type="EMBL" id="CP017707">
    <property type="protein sequence ID" value="AOZ50353.1"/>
    <property type="molecule type" value="Genomic_DNA"/>
</dbReference>
<reference evidence="8 10" key="2">
    <citation type="submission" date="2024-05" db="EMBL/GenBank/DDBJ databases">
        <authorList>
            <person name="De Oliveira J.P."/>
            <person name="Noriler S.A."/>
            <person name="De Oliveira A.G."/>
            <person name="Sipoli D.S."/>
        </authorList>
    </citation>
    <scope>NUCLEOTIDE SEQUENCE [LARGE SCALE GENOMIC DNA]</scope>
    <source>
        <strain evidence="8 10">LABIM189</strain>
    </source>
</reference>
<evidence type="ECO:0000256" key="3">
    <source>
        <dbReference type="ARBA" id="ARBA00022722"/>
    </source>
</evidence>
<accession>A0A1D9LGE3</accession>
<keyword evidence="4 5" id="KW-0378">Hydrolase</keyword>
<dbReference type="GO" id="GO:0004386">
    <property type="term" value="F:helicase activity"/>
    <property type="evidence" value="ECO:0007669"/>
    <property type="project" value="UniProtKB-KW"/>
</dbReference>
<dbReference type="PANTHER" id="PTHR33317">
    <property type="entry name" value="POLYNUCLEOTIDYL TRANSFERASE, RIBONUCLEASE H-LIKE SUPERFAMILY PROTEIN"/>
    <property type="match status" value="1"/>
</dbReference>
<keyword evidence="10" id="KW-1185">Reference proteome</keyword>
<sequence length="146" mass="15970">MSAMPEGCALAFDFGERRIGVAVGDTILGIPHPLATIDTAVTDERFAAIAKLIEEWQPRQLVVGLPMHPDGEEHQLSALSRRFANRLKGRFGLPVWLVDERYTSVIAEQLLEEAGVKKGRKQKPALDQVAAQAILAGWFEQPGTAV</sequence>
<dbReference type="Proteomes" id="UP000178776">
    <property type="component" value="Chromosome"/>
</dbReference>
<comment type="subcellular location">
    <subcellularLocation>
        <location evidence="5">Cytoplasm</location>
    </subcellularLocation>
</comment>
<dbReference type="Gene3D" id="3.30.420.140">
    <property type="entry name" value="YqgF/RNase H-like domain"/>
    <property type="match status" value="1"/>
</dbReference>
<evidence type="ECO:0000313" key="9">
    <source>
        <dbReference type="Proteomes" id="UP000178776"/>
    </source>
</evidence>
<reference evidence="7 9" key="1">
    <citation type="submission" date="2016-10" db="EMBL/GenBank/DDBJ databases">
        <title>Chromobacterium muskegensis sp. nov., an insecticidal bacterium isolated from Sphagnum bogs.</title>
        <authorList>
            <person name="Sparks M.E."/>
            <person name="Blackburn M.B."/>
            <person name="Gundersen-Rindal D.E."/>
            <person name="Mitchell A."/>
            <person name="Farrar R."/>
            <person name="Kuhar D."/>
        </authorList>
    </citation>
    <scope>NUCLEOTIDE SEQUENCE [LARGE SCALE GENOMIC DNA]</scope>
    <source>
        <strain evidence="7 9">21-1</strain>
    </source>
</reference>
<evidence type="ECO:0000313" key="7">
    <source>
        <dbReference type="EMBL" id="AOZ50353.1"/>
    </source>
</evidence>
<dbReference type="KEGG" id="cvc:BKX93_10305"/>
<evidence type="ECO:0000256" key="1">
    <source>
        <dbReference type="ARBA" id="ARBA00022490"/>
    </source>
</evidence>
<evidence type="ECO:0000259" key="6">
    <source>
        <dbReference type="SMART" id="SM00732"/>
    </source>
</evidence>
<feature type="domain" description="YqgF/RNase H-like" evidence="6">
    <location>
        <begin position="7"/>
        <end position="107"/>
    </location>
</feature>
<name>A0A1D9LGE3_9NEIS</name>
<evidence type="ECO:0000313" key="8">
    <source>
        <dbReference type="EMBL" id="MEO2218013.1"/>
    </source>
</evidence>
<keyword evidence="2 5" id="KW-0690">Ribosome biogenesis</keyword>
<dbReference type="Pfam" id="PF03652">
    <property type="entry name" value="RuvX"/>
    <property type="match status" value="1"/>
</dbReference>
<dbReference type="InterPro" id="IPR012337">
    <property type="entry name" value="RNaseH-like_sf"/>
</dbReference>
<evidence type="ECO:0000313" key="10">
    <source>
        <dbReference type="Proteomes" id="UP001455709"/>
    </source>
</evidence>
<comment type="similarity">
    <text evidence="5">Belongs to the YqgF HJR family.</text>
</comment>